<dbReference type="EMBL" id="JABMOJ010000238">
    <property type="protein sequence ID" value="NQV64982.1"/>
    <property type="molecule type" value="Genomic_DNA"/>
</dbReference>
<keyword evidence="2" id="KW-0576">Peroxisome</keyword>
<evidence type="ECO:0000256" key="1">
    <source>
        <dbReference type="ARBA" id="ARBA00004275"/>
    </source>
</evidence>
<dbReference type="GO" id="GO:0004165">
    <property type="term" value="F:delta(3)-delta(2)-enoyl-CoA isomerase activity"/>
    <property type="evidence" value="ECO:0007669"/>
    <property type="project" value="UniProtKB-ARBA"/>
</dbReference>
<dbReference type="InterPro" id="IPR001753">
    <property type="entry name" value="Enoyl-CoA_hydra/iso"/>
</dbReference>
<sequence>MAVVKTETKEFVHVITMDRAEALNAFNNDMMDELCEAFLAATIDDQVRVVVLTGAGRAFSAGADLKAMGTVTTPARHGLNGLLNAIIDCPKPVIMAANGLGAGIGTTILGLGDMSFVAQGAKFRCPFSALGLTAEAGSTYTFPRLMGYQRAAWVLLSSEWLTAAECVEFGLAMASFPTEVFMSEVMSKAATLAALPLESLMQTKALLMAPRRAALKQAVIEEGEGLARLSGGPANREAIAAFLEKRAPDFS</sequence>
<evidence type="ECO:0000313" key="5">
    <source>
        <dbReference type="Proteomes" id="UP000754644"/>
    </source>
</evidence>
<dbReference type="Proteomes" id="UP000754644">
    <property type="component" value="Unassembled WGS sequence"/>
</dbReference>
<keyword evidence="3" id="KW-0413">Isomerase</keyword>
<comment type="caution">
    <text evidence="4">The sequence shown here is derived from an EMBL/GenBank/DDBJ whole genome shotgun (WGS) entry which is preliminary data.</text>
</comment>
<proteinExistence type="predicted"/>
<dbReference type="PANTHER" id="PTHR43684:SF1">
    <property type="entry name" value="ENOYL-COA DELTA ISOMERASE 2"/>
    <property type="match status" value="1"/>
</dbReference>
<comment type="subcellular location">
    <subcellularLocation>
        <location evidence="1">Peroxisome</location>
    </subcellularLocation>
</comment>
<gene>
    <name evidence="4" type="ORF">HQ497_06415</name>
</gene>
<evidence type="ECO:0000256" key="3">
    <source>
        <dbReference type="ARBA" id="ARBA00023235"/>
    </source>
</evidence>
<evidence type="ECO:0000256" key="2">
    <source>
        <dbReference type="ARBA" id="ARBA00023140"/>
    </source>
</evidence>
<dbReference type="AlphaFoldDB" id="A0A973A921"/>
<dbReference type="CDD" id="cd06558">
    <property type="entry name" value="crotonase-like"/>
    <property type="match status" value="1"/>
</dbReference>
<protein>
    <submittedName>
        <fullName evidence="4">Enoyl-CoA hydratase/isomerase family protein</fullName>
    </submittedName>
</protein>
<organism evidence="4 5">
    <name type="scientific">SAR86 cluster bacterium</name>
    <dbReference type="NCBI Taxonomy" id="2030880"/>
    <lineage>
        <taxon>Bacteria</taxon>
        <taxon>Pseudomonadati</taxon>
        <taxon>Pseudomonadota</taxon>
        <taxon>Gammaproteobacteria</taxon>
        <taxon>SAR86 cluster</taxon>
    </lineage>
</organism>
<evidence type="ECO:0000313" key="4">
    <source>
        <dbReference type="EMBL" id="NQV64982.1"/>
    </source>
</evidence>
<dbReference type="Gene3D" id="3.90.226.10">
    <property type="entry name" value="2-enoyl-CoA Hydratase, Chain A, domain 1"/>
    <property type="match status" value="1"/>
</dbReference>
<dbReference type="InterPro" id="IPR051053">
    <property type="entry name" value="ECH/Chromodomain_protein"/>
</dbReference>
<name>A0A973A921_9GAMM</name>
<dbReference type="InterPro" id="IPR029045">
    <property type="entry name" value="ClpP/crotonase-like_dom_sf"/>
</dbReference>
<dbReference type="Pfam" id="PF00378">
    <property type="entry name" value="ECH_1"/>
    <property type="match status" value="1"/>
</dbReference>
<accession>A0A973A921</accession>
<reference evidence="4" key="1">
    <citation type="submission" date="2020-05" db="EMBL/GenBank/DDBJ databases">
        <title>Sulfur intermediates as new biogeochemical hubs in an aquatic model microbial ecosystem.</title>
        <authorList>
            <person name="Vigneron A."/>
        </authorList>
    </citation>
    <scope>NUCLEOTIDE SEQUENCE</scope>
    <source>
        <strain evidence="4">Bin.250</strain>
    </source>
</reference>
<dbReference type="PANTHER" id="PTHR43684">
    <property type="match status" value="1"/>
</dbReference>
<dbReference type="SUPFAM" id="SSF52096">
    <property type="entry name" value="ClpP/crotonase"/>
    <property type="match status" value="1"/>
</dbReference>